<dbReference type="RefSeq" id="XP_002957004.1">
    <property type="nucleotide sequence ID" value="XM_002956958.1"/>
</dbReference>
<reference evidence="1 2" key="1">
    <citation type="journal article" date="2010" name="Science">
        <title>Genomic analysis of organismal complexity in the multicellular green alga Volvox carteri.</title>
        <authorList>
            <person name="Prochnik S.E."/>
            <person name="Umen J."/>
            <person name="Nedelcu A.M."/>
            <person name="Hallmann A."/>
            <person name="Miller S.M."/>
            <person name="Nishii I."/>
            <person name="Ferris P."/>
            <person name="Kuo A."/>
            <person name="Mitros T."/>
            <person name="Fritz-Laylin L.K."/>
            <person name="Hellsten U."/>
            <person name="Chapman J."/>
            <person name="Simakov O."/>
            <person name="Rensing S.A."/>
            <person name="Terry A."/>
            <person name="Pangilinan J."/>
            <person name="Kapitonov V."/>
            <person name="Jurka J."/>
            <person name="Salamov A."/>
            <person name="Shapiro H."/>
            <person name="Schmutz J."/>
            <person name="Grimwood J."/>
            <person name="Lindquist E."/>
            <person name="Lucas S."/>
            <person name="Grigoriev I.V."/>
            <person name="Schmitt R."/>
            <person name="Kirk D."/>
            <person name="Rokhsar D.S."/>
        </authorList>
    </citation>
    <scope>NUCLEOTIDE SEQUENCE [LARGE SCALE GENOMIC DNA]</scope>
    <source>
        <strain evidence="2">f. Nagariensis / Eve</strain>
    </source>
</reference>
<protein>
    <submittedName>
        <fullName evidence="1">Uncharacterized protein</fullName>
    </submittedName>
</protein>
<dbReference type="OrthoDB" id="541154at2759"/>
<accession>D8UEA1</accession>
<dbReference type="STRING" id="3068.D8UEA1"/>
<dbReference type="AlphaFoldDB" id="D8UEA1"/>
<dbReference type="KEGG" id="vcn:VOLCADRAFT_98037"/>
<sequence length="101" mass="11177">MHMLTTQLRRAVGNEDNLHLELFTHILWPLQQALLHTDGFFEAAHTTQGVMKGIWTNKSACADFMLQSCINSELLVAIEVKMSAVICVLQSSSLPAMYASG</sequence>
<dbReference type="GeneID" id="9622742"/>
<dbReference type="EMBL" id="GL378388">
    <property type="protein sequence ID" value="EFJ41967.1"/>
    <property type="molecule type" value="Genomic_DNA"/>
</dbReference>
<dbReference type="Proteomes" id="UP000001058">
    <property type="component" value="Unassembled WGS sequence"/>
</dbReference>
<organism evidence="2">
    <name type="scientific">Volvox carteri f. nagariensis</name>
    <dbReference type="NCBI Taxonomy" id="3068"/>
    <lineage>
        <taxon>Eukaryota</taxon>
        <taxon>Viridiplantae</taxon>
        <taxon>Chlorophyta</taxon>
        <taxon>core chlorophytes</taxon>
        <taxon>Chlorophyceae</taxon>
        <taxon>CS clade</taxon>
        <taxon>Chlamydomonadales</taxon>
        <taxon>Volvocaceae</taxon>
        <taxon>Volvox</taxon>
    </lineage>
</organism>
<name>D8UEA1_VOLCA</name>
<proteinExistence type="predicted"/>
<keyword evidence="2" id="KW-1185">Reference proteome</keyword>
<dbReference type="InParanoid" id="D8UEA1"/>
<gene>
    <name evidence="1" type="ORF">VOLCADRAFT_98037</name>
</gene>
<evidence type="ECO:0000313" key="1">
    <source>
        <dbReference type="EMBL" id="EFJ41967.1"/>
    </source>
</evidence>
<evidence type="ECO:0000313" key="2">
    <source>
        <dbReference type="Proteomes" id="UP000001058"/>
    </source>
</evidence>